<evidence type="ECO:0000313" key="1">
    <source>
        <dbReference type="EMBL" id="KAK4031448.1"/>
    </source>
</evidence>
<dbReference type="EMBL" id="MU854805">
    <property type="protein sequence ID" value="KAK4031448.1"/>
    <property type="molecule type" value="Genomic_DNA"/>
</dbReference>
<comment type="caution">
    <text evidence="1">The sequence shown here is derived from an EMBL/GenBank/DDBJ whole genome shotgun (WGS) entry which is preliminary data.</text>
</comment>
<proteinExistence type="predicted"/>
<evidence type="ECO:0000313" key="2">
    <source>
        <dbReference type="Proteomes" id="UP001303115"/>
    </source>
</evidence>
<protein>
    <submittedName>
        <fullName evidence="1">Uncharacterized protein</fullName>
    </submittedName>
</protein>
<feature type="non-terminal residue" evidence="1">
    <location>
        <position position="123"/>
    </location>
</feature>
<sequence length="123" mass="14684">MFDGISSLAPPAHDDEEWRIRDDKQRNERIDCLTDVVKTWLEGMSRCINIRFWDSGKFSDRDSTLLGTLCLAWAEAKLNRWPVYLTWQEDRMEAAWIPTTKHRKEKAEMGMDGEYHWKHVLWL</sequence>
<name>A0AAN6P6T0_9PEZI</name>
<accession>A0AAN6P6T0</accession>
<dbReference type="Proteomes" id="UP001303115">
    <property type="component" value="Unassembled WGS sequence"/>
</dbReference>
<dbReference type="AlphaFoldDB" id="A0AAN6P6T0"/>
<reference evidence="2" key="1">
    <citation type="journal article" date="2023" name="Mol. Phylogenet. Evol.">
        <title>Genome-scale phylogeny and comparative genomics of the fungal order Sordariales.</title>
        <authorList>
            <person name="Hensen N."/>
            <person name="Bonometti L."/>
            <person name="Westerberg I."/>
            <person name="Brannstrom I.O."/>
            <person name="Guillou S."/>
            <person name="Cros-Aarteil S."/>
            <person name="Calhoun S."/>
            <person name="Haridas S."/>
            <person name="Kuo A."/>
            <person name="Mondo S."/>
            <person name="Pangilinan J."/>
            <person name="Riley R."/>
            <person name="LaButti K."/>
            <person name="Andreopoulos B."/>
            <person name="Lipzen A."/>
            <person name="Chen C."/>
            <person name="Yan M."/>
            <person name="Daum C."/>
            <person name="Ng V."/>
            <person name="Clum A."/>
            <person name="Steindorff A."/>
            <person name="Ohm R.A."/>
            <person name="Martin F."/>
            <person name="Silar P."/>
            <person name="Natvig D.O."/>
            <person name="Lalanne C."/>
            <person name="Gautier V."/>
            <person name="Ament-Velasquez S.L."/>
            <person name="Kruys A."/>
            <person name="Hutchinson M.I."/>
            <person name="Powell A.J."/>
            <person name="Barry K."/>
            <person name="Miller A.N."/>
            <person name="Grigoriev I.V."/>
            <person name="Debuchy R."/>
            <person name="Gladieux P."/>
            <person name="Hiltunen Thoren M."/>
            <person name="Johannesson H."/>
        </authorList>
    </citation>
    <scope>NUCLEOTIDE SEQUENCE [LARGE SCALE GENOMIC DNA]</scope>
    <source>
        <strain evidence="2">CBS 284.82</strain>
    </source>
</reference>
<organism evidence="1 2">
    <name type="scientific">Parachaetomium inaequale</name>
    <dbReference type="NCBI Taxonomy" id="2588326"/>
    <lineage>
        <taxon>Eukaryota</taxon>
        <taxon>Fungi</taxon>
        <taxon>Dikarya</taxon>
        <taxon>Ascomycota</taxon>
        <taxon>Pezizomycotina</taxon>
        <taxon>Sordariomycetes</taxon>
        <taxon>Sordariomycetidae</taxon>
        <taxon>Sordariales</taxon>
        <taxon>Chaetomiaceae</taxon>
        <taxon>Parachaetomium</taxon>
    </lineage>
</organism>
<keyword evidence="2" id="KW-1185">Reference proteome</keyword>
<gene>
    <name evidence="1" type="ORF">C8A01DRAFT_42096</name>
</gene>